<keyword evidence="3" id="KW-0378">Hydrolase</keyword>
<reference evidence="3 4" key="1">
    <citation type="submission" date="2019-03" db="EMBL/GenBank/DDBJ databases">
        <title>Bradyrhizobium strains diversity.</title>
        <authorList>
            <person name="Urquiaga M.C.O."/>
            <person name="Hungria M."/>
            <person name="Delamuta J.R.M."/>
            <person name="Klepa M.S."/>
        </authorList>
    </citation>
    <scope>NUCLEOTIDE SEQUENCE [LARGE SCALE GENOMIC DNA]</scope>
    <source>
        <strain evidence="3 4">CNPSo 3426</strain>
    </source>
</reference>
<accession>A0A4Y9NSM0</accession>
<feature type="domain" description="Endonuclease GajA/Old nuclease/RecF-like AAA" evidence="1">
    <location>
        <begin position="266"/>
        <end position="464"/>
    </location>
</feature>
<dbReference type="PANTHER" id="PTHR43581:SF2">
    <property type="entry name" value="EXCINUCLEASE ATPASE SUBUNIT"/>
    <property type="match status" value="1"/>
</dbReference>
<dbReference type="Gene3D" id="3.40.50.300">
    <property type="entry name" value="P-loop containing nucleotide triphosphate hydrolases"/>
    <property type="match status" value="1"/>
</dbReference>
<dbReference type="Proteomes" id="UP000297700">
    <property type="component" value="Unassembled WGS sequence"/>
</dbReference>
<dbReference type="InterPro" id="IPR027417">
    <property type="entry name" value="P-loop_NTPase"/>
</dbReference>
<keyword evidence="3" id="KW-0540">Nuclease</keyword>
<dbReference type="AlphaFoldDB" id="A0A4Y9NSM0"/>
<organism evidence="3 4">
    <name type="scientific">Bradyrhizobium frederickii</name>
    <dbReference type="NCBI Taxonomy" id="2560054"/>
    <lineage>
        <taxon>Bacteria</taxon>
        <taxon>Pseudomonadati</taxon>
        <taxon>Pseudomonadota</taxon>
        <taxon>Alphaproteobacteria</taxon>
        <taxon>Hyphomicrobiales</taxon>
        <taxon>Nitrobacteraceae</taxon>
        <taxon>Bradyrhizobium</taxon>
    </lineage>
</organism>
<gene>
    <name evidence="3" type="ORF">E4K64_33575</name>
</gene>
<evidence type="ECO:0000259" key="2">
    <source>
        <dbReference type="Pfam" id="PF20469"/>
    </source>
</evidence>
<dbReference type="SUPFAM" id="SSF52540">
    <property type="entry name" value="P-loop containing nucleoside triphosphate hydrolases"/>
    <property type="match status" value="1"/>
</dbReference>
<comment type="caution">
    <text evidence="3">The sequence shown here is derived from an EMBL/GenBank/DDBJ whole genome shotgun (WGS) entry which is preliminary data.</text>
</comment>
<name>A0A4Y9NSM0_9BRAD</name>
<dbReference type="EMBL" id="SPQS01000028">
    <property type="protein sequence ID" value="TFV69305.1"/>
    <property type="molecule type" value="Genomic_DNA"/>
</dbReference>
<feature type="domain" description="OLD protein-like TOPRIM" evidence="2">
    <location>
        <begin position="521"/>
        <end position="585"/>
    </location>
</feature>
<feature type="domain" description="Endonuclease GajA/Old nuclease/RecF-like AAA" evidence="1">
    <location>
        <begin position="1"/>
        <end position="50"/>
    </location>
</feature>
<dbReference type="InterPro" id="IPR034139">
    <property type="entry name" value="TOPRIM_OLD"/>
</dbReference>
<dbReference type="RefSeq" id="WP_135167167.1">
    <property type="nucleotide sequence ID" value="NZ_SPQS01000028.1"/>
</dbReference>
<evidence type="ECO:0000313" key="3">
    <source>
        <dbReference type="EMBL" id="TFV69305.1"/>
    </source>
</evidence>
<dbReference type="InterPro" id="IPR041685">
    <property type="entry name" value="AAA_GajA/Old/RecF-like"/>
</dbReference>
<evidence type="ECO:0000259" key="1">
    <source>
        <dbReference type="Pfam" id="PF13175"/>
    </source>
</evidence>
<evidence type="ECO:0000313" key="4">
    <source>
        <dbReference type="Proteomes" id="UP000297700"/>
    </source>
</evidence>
<sequence>MYLSLIEVVNFRKLLSVRIDLAEEKTLFVGANNSGKTSAMLAMRRFLIPRHRQFQVHDITLVQWGALNKIGADWMAAHASGAAPNLSLDIWTPHLPAIDVWLRVAPTELHHVSKLVPTLDWNGGLLGVRLRLEPKDPAEFQKAFVQAMTDAAAIRGASAGALMGSEGGELRKLTIWPADMMDFLTRRLNQYLTVRAYPLDPSKLVEPANSIAAPQQLTQLVPALDGDPLTGLIRVNEINAQRGFGGPVNAREDEDGLAGRSPGRLSEQLRAYYQKHLDPSEYPEASDLDALQAIEAAQQAFDLRLTESFKSAFLEVEGLGYPGVADPKPRVATRLHPVDGLNHQTAITFEIDVVCEGGELVPVARLPEANNGLGYQNLISMIFRLMSFRDAWMRVGKAAREPEATEFEPLHLVLIEEPEAHLHAQVQQVFIRKAYDVLRAHPDLRSSTLLRTQLVVSTHSSHLAHEIEYACLRYFRRLPAGLNGVAIPISIVVNLTNAFGQSDETSRFVARYLRAQHADLFFADALILVEGTAERVLLPHFIRRGFPRVDQGYVTILEVGGSHAHRLKPLVHHLGLTTLVITDLDAQEKKVAPATDTAKEKTTYHAAQPRLGAGLTTNNDTLKTWLPRKSSLDELLDSAVIKKLSGDLMHEVCVAYQTPVQVIWPETAATAQVALPYTFEDALAFENMAFFERLEGTGLVRKFREAIAGATDVTKIGEQFFEALRNNADKGAFALNILVAEDFESLKIPGYIGEGLDWLDSQLRRKQVELLSTQTEVAVA</sequence>
<protein>
    <submittedName>
        <fullName evidence="3">ATP-dependent endonuclease</fullName>
    </submittedName>
</protein>
<dbReference type="GO" id="GO:0004519">
    <property type="term" value="F:endonuclease activity"/>
    <property type="evidence" value="ECO:0007669"/>
    <property type="project" value="UniProtKB-KW"/>
</dbReference>
<dbReference type="InterPro" id="IPR051396">
    <property type="entry name" value="Bact_Antivir_Def_Nuclease"/>
</dbReference>
<keyword evidence="3" id="KW-0255">Endonuclease</keyword>
<dbReference type="Pfam" id="PF13175">
    <property type="entry name" value="AAA_15"/>
    <property type="match status" value="2"/>
</dbReference>
<dbReference type="Pfam" id="PF20469">
    <property type="entry name" value="OLD-like_TOPRIM"/>
    <property type="match status" value="1"/>
</dbReference>
<dbReference type="CDD" id="cd01026">
    <property type="entry name" value="TOPRIM_OLD"/>
    <property type="match status" value="1"/>
</dbReference>
<proteinExistence type="predicted"/>
<dbReference type="PANTHER" id="PTHR43581">
    <property type="entry name" value="ATP/GTP PHOSPHATASE"/>
    <property type="match status" value="1"/>
</dbReference>